<dbReference type="PRINTS" id="PR01415">
    <property type="entry name" value="ANKYRIN"/>
</dbReference>
<evidence type="ECO:0000313" key="4">
    <source>
        <dbReference type="EMBL" id="CAF3836401.1"/>
    </source>
</evidence>
<feature type="coiled-coil region" evidence="2">
    <location>
        <begin position="1072"/>
        <end position="1125"/>
    </location>
</feature>
<dbReference type="PANTHER" id="PTHR24118:SF99">
    <property type="entry name" value="POTE ANKYRIN DOMAIN FAMILY MEMBER 3C-RELATED"/>
    <property type="match status" value="1"/>
</dbReference>
<dbReference type="PANTHER" id="PTHR24118">
    <property type="entry name" value="POTE ANKYRIN DOMAIN"/>
    <property type="match status" value="1"/>
</dbReference>
<protein>
    <recommendedName>
        <fullName evidence="3">J domain-containing protein</fullName>
    </recommendedName>
</protein>
<feature type="repeat" description="ANK" evidence="1">
    <location>
        <begin position="264"/>
        <end position="296"/>
    </location>
</feature>
<evidence type="ECO:0000256" key="2">
    <source>
        <dbReference type="SAM" id="Coils"/>
    </source>
</evidence>
<dbReference type="PROSITE" id="PS50088">
    <property type="entry name" value="ANK_REPEAT"/>
    <property type="match status" value="5"/>
</dbReference>
<feature type="repeat" description="ANK" evidence="1">
    <location>
        <begin position="351"/>
        <end position="383"/>
    </location>
</feature>
<name>A0A819DJ81_9BILA</name>
<dbReference type="PROSITE" id="PS00636">
    <property type="entry name" value="DNAJ_1"/>
    <property type="match status" value="1"/>
</dbReference>
<dbReference type="PROSITE" id="PS50076">
    <property type="entry name" value="DNAJ_2"/>
    <property type="match status" value="1"/>
</dbReference>
<reference evidence="4" key="1">
    <citation type="submission" date="2021-02" db="EMBL/GenBank/DDBJ databases">
        <authorList>
            <person name="Nowell W R."/>
        </authorList>
    </citation>
    <scope>NUCLEOTIDE SEQUENCE</scope>
</reference>
<dbReference type="InterPro" id="IPR036770">
    <property type="entry name" value="Ankyrin_rpt-contain_sf"/>
</dbReference>
<dbReference type="InterPro" id="IPR036869">
    <property type="entry name" value="J_dom_sf"/>
</dbReference>
<evidence type="ECO:0000256" key="1">
    <source>
        <dbReference type="PROSITE-ProRule" id="PRU00023"/>
    </source>
</evidence>
<sequence>MVTLDKTPYEILDVPEDIDYDKLCEVYRTKIHEHLQKKISAINYRHICRAYETLSDFDKRKHYDSHNEWISELSIDEYTLQQLAAEPDLIRDLKQQLRSANLTILNAQDPITGHTTLYSAARTGNIETVKFLTEQGADSDLSQRIQSTALHAASFYGHADIVRYLLESGADYRIANSYGRTAEEEAYNDDVKNVFIVFKQIDYVRVAANELDWFLKNGLKQCQDTTYFAQHQTLLHCASKKGYFELVRWLIVQCSANMDLIDFNGNSALHLAAYGGHIPIVDYLLNRGCDPTLRNRWGTTAEEQGTKHDSRITDIFKCMRERDMFEMARTGVDWWFYYYFDNKSKDIIDSNGISLLYYACRFGQYSVAKWLLEHGANVNIQMKDKPKNTPLHGAKVHDHFLIVELLLEYDADVNIKNDFGTTVFNEAISEEVDKDSSKKINELLLQYQRNLKSHKLVDVYIYLDEGNGEEPIVRLQIDHKTVYEDLLQTLPENLQNEKCYFSIAGPPLNFEKPKTRVMSAVYCARYATSKLVDTPLRLTLHKTLLDKTRHQFTRQDHQLEPRQFASIFKKQNESSLFLLKGSFTDIQTFNSDNLTFTFSANCVTDDVTFKVTTLCSSDVRKYGLPDAICFFKTTLFNAKKSDTLLALPVVTITHQSNARLYTLAMPSSYWFSSEARPNKLPMFGGIHAFIRHVDIIPSKLTLPPDIFIAAALGQPLTSRDTPIPCTCLVLCERDTKSFPHVAYHGTTIEAVRSILTDGLIIPGTITTSGKRIHPSKDHIARNVKFLDIPDFAAAIYINNEQVLSQKLSQISINNAQRSWDDDDDDEEKQEKHLISDYDERLNDLFDKIMMEQLSKITTTLSIDNLRELAILKHHIAKIDLQKKLWNIYLKSGTGQWETSESMKTNVDRCIWPIPIQNMIISRLNKSDTSESNDEQFHGKKIVIEHLQVLNDKLVHKHTVYNEKKQESIGLTDELEKSVENFVKQYSLVSYEMKLNYEMKILAYDYDDQLLERTYLQLNPTKYQIQVAQRLFDLRYIYVLAKQDLIELKQHICYQQPTQLIHAKALSSVSNSNGDLIQDANIFQQELNREEKELQVKMTDLMSESIAEAEKKIVNYRNLYNEEVLRIANTENNTNENFPELLMNIIVRRIQLINKKLEYISKFRLNYFLRHQFDDIEDVLALPSVRFSPSLIIDTPLHLFTVEQIKLLNRGPTYVPPCQMYISSLDMTPNLYVEKTYHVLQHHLNILYNKYNVNMVQRSFISKKIQEAYKNAFSITLPISLQQRARHEKQLIQSIQDHLKENNLILQRIADQCNVFYLGYRPDFEEKANEYMKKTDRFELCEIIDDNNLQATRTYLTKKIKSLNADFQDTLHGEKFKDMLDKIYINIDKVELSYLYFQPDVSQNYDLSVQPVVIAQYTETTRLAHFLDQLLRPVVQRELELITFKNGADFIRKFNNYIEVDEKKNRLRPTTNFIVVTISNFYHMADHDTFLQTLQDFLTDPCHLLTIQNVPIGKIYRLTSLFLHHNRFYYDHKIYRFAKGAPMNYPLTRTLAYIYILHWLKSLFRHPFLEQEFVGRYENQLFFTWNKANSEFVHMIKAIERPNIEMHINVSMSSHVRFLDAYIENQNGILYTRVDHDSTLQKYTLPYVIGNAKAKHSHWLRSSLIRAVRYCTSVDDFNRERIYLETTCLTNGYSLEFIEKRIEHFFQHFDAVSLRTNLDGNVYRKLRLRLMNFISEQRRISDQKRELEKNHEYIQLSYVHEIGSRHVFNQELKKILSVNLDASNATVKQINLQKTKQRLSKNVKASSPITISKSKPVHVQVTTKQQYSLNALLSQQKPSHPLLNQKGTFFST</sequence>
<dbReference type="PROSITE" id="PS50297">
    <property type="entry name" value="ANK_REP_REGION"/>
    <property type="match status" value="5"/>
</dbReference>
<gene>
    <name evidence="4" type="ORF">OTI717_LOCUS20307</name>
</gene>
<comment type="caution">
    <text evidence="4">The sequence shown here is derived from an EMBL/GenBank/DDBJ whole genome shotgun (WGS) entry which is preliminary data.</text>
</comment>
<feature type="domain" description="J" evidence="3">
    <location>
        <begin position="7"/>
        <end position="67"/>
    </location>
</feature>
<feature type="repeat" description="ANK" evidence="1">
    <location>
        <begin position="145"/>
        <end position="177"/>
    </location>
</feature>
<dbReference type="InterPro" id="IPR018253">
    <property type="entry name" value="DnaJ_domain_CS"/>
</dbReference>
<feature type="repeat" description="ANK" evidence="1">
    <location>
        <begin position="386"/>
        <end position="418"/>
    </location>
</feature>
<proteinExistence type="predicted"/>
<dbReference type="InterPro" id="IPR002110">
    <property type="entry name" value="Ankyrin_rpt"/>
</dbReference>
<dbReference type="Pfam" id="PF26215">
    <property type="entry name" value="HTH_animal"/>
    <property type="match status" value="1"/>
</dbReference>
<feature type="repeat" description="ANK" evidence="1">
    <location>
        <begin position="112"/>
        <end position="144"/>
    </location>
</feature>
<dbReference type="Gene3D" id="1.10.287.110">
    <property type="entry name" value="DnaJ domain"/>
    <property type="match status" value="1"/>
</dbReference>
<dbReference type="Proteomes" id="UP000663823">
    <property type="component" value="Unassembled WGS sequence"/>
</dbReference>
<dbReference type="Gene3D" id="1.25.40.20">
    <property type="entry name" value="Ankyrin repeat-containing domain"/>
    <property type="match status" value="3"/>
</dbReference>
<dbReference type="Pfam" id="PF12796">
    <property type="entry name" value="Ank_2"/>
    <property type="match status" value="3"/>
</dbReference>
<dbReference type="InterPro" id="IPR001623">
    <property type="entry name" value="DnaJ_domain"/>
</dbReference>
<dbReference type="InterPro" id="IPR058912">
    <property type="entry name" value="HTH_animal"/>
</dbReference>
<organism evidence="4 5">
    <name type="scientific">Rotaria sordida</name>
    <dbReference type="NCBI Taxonomy" id="392033"/>
    <lineage>
        <taxon>Eukaryota</taxon>
        <taxon>Metazoa</taxon>
        <taxon>Spiralia</taxon>
        <taxon>Gnathifera</taxon>
        <taxon>Rotifera</taxon>
        <taxon>Eurotatoria</taxon>
        <taxon>Bdelloidea</taxon>
        <taxon>Philodinida</taxon>
        <taxon>Philodinidae</taxon>
        <taxon>Rotaria</taxon>
    </lineage>
</organism>
<keyword evidence="1" id="KW-0040">ANK repeat</keyword>
<evidence type="ECO:0000313" key="5">
    <source>
        <dbReference type="Proteomes" id="UP000663823"/>
    </source>
</evidence>
<dbReference type="SUPFAM" id="SSF46565">
    <property type="entry name" value="Chaperone J-domain"/>
    <property type="match status" value="1"/>
</dbReference>
<dbReference type="SMART" id="SM00248">
    <property type="entry name" value="ANK"/>
    <property type="match status" value="6"/>
</dbReference>
<dbReference type="SUPFAM" id="SSF48403">
    <property type="entry name" value="Ankyrin repeat"/>
    <property type="match status" value="1"/>
</dbReference>
<dbReference type="EMBL" id="CAJOAX010003103">
    <property type="protein sequence ID" value="CAF3836401.1"/>
    <property type="molecule type" value="Genomic_DNA"/>
</dbReference>
<keyword evidence="2" id="KW-0175">Coiled coil</keyword>
<accession>A0A819DJ81</accession>
<evidence type="ECO:0000259" key="3">
    <source>
        <dbReference type="PROSITE" id="PS50076"/>
    </source>
</evidence>